<protein>
    <submittedName>
        <fullName evidence="1">Uncharacterized protein</fullName>
    </submittedName>
</protein>
<gene>
    <name evidence="1" type="ORF">CHS0354_029771</name>
</gene>
<evidence type="ECO:0000313" key="1">
    <source>
        <dbReference type="EMBL" id="KAK3610305.1"/>
    </source>
</evidence>
<name>A0AAE0WED6_9BIVA</name>
<keyword evidence="2" id="KW-1185">Reference proteome</keyword>
<dbReference type="AlphaFoldDB" id="A0AAE0WED6"/>
<evidence type="ECO:0000313" key="2">
    <source>
        <dbReference type="Proteomes" id="UP001195483"/>
    </source>
</evidence>
<dbReference type="EMBL" id="JAEAOA010001777">
    <property type="protein sequence ID" value="KAK3610305.1"/>
    <property type="molecule type" value="Genomic_DNA"/>
</dbReference>
<dbReference type="Proteomes" id="UP001195483">
    <property type="component" value="Unassembled WGS sequence"/>
</dbReference>
<comment type="caution">
    <text evidence="1">The sequence shown here is derived from an EMBL/GenBank/DDBJ whole genome shotgun (WGS) entry which is preliminary data.</text>
</comment>
<reference evidence="1" key="3">
    <citation type="submission" date="2023-05" db="EMBL/GenBank/DDBJ databases">
        <authorList>
            <person name="Smith C.H."/>
        </authorList>
    </citation>
    <scope>NUCLEOTIDE SEQUENCE</scope>
    <source>
        <strain evidence="1">CHS0354</strain>
        <tissue evidence="1">Mantle</tissue>
    </source>
</reference>
<organism evidence="1 2">
    <name type="scientific">Potamilus streckersoni</name>
    <dbReference type="NCBI Taxonomy" id="2493646"/>
    <lineage>
        <taxon>Eukaryota</taxon>
        <taxon>Metazoa</taxon>
        <taxon>Spiralia</taxon>
        <taxon>Lophotrochozoa</taxon>
        <taxon>Mollusca</taxon>
        <taxon>Bivalvia</taxon>
        <taxon>Autobranchia</taxon>
        <taxon>Heteroconchia</taxon>
        <taxon>Palaeoheterodonta</taxon>
        <taxon>Unionida</taxon>
        <taxon>Unionoidea</taxon>
        <taxon>Unionidae</taxon>
        <taxon>Ambleminae</taxon>
        <taxon>Lampsilini</taxon>
        <taxon>Potamilus</taxon>
    </lineage>
</organism>
<reference evidence="1" key="1">
    <citation type="journal article" date="2021" name="Genome Biol. Evol.">
        <title>A High-Quality Reference Genome for a Parasitic Bivalve with Doubly Uniparental Inheritance (Bivalvia: Unionida).</title>
        <authorList>
            <person name="Smith C.H."/>
        </authorList>
    </citation>
    <scope>NUCLEOTIDE SEQUENCE</scope>
    <source>
        <strain evidence="1">CHS0354</strain>
    </source>
</reference>
<reference evidence="1" key="2">
    <citation type="journal article" date="2021" name="Genome Biol. Evol.">
        <title>Developing a high-quality reference genome for a parasitic bivalve with doubly uniparental inheritance (Bivalvia: Unionida).</title>
        <authorList>
            <person name="Smith C.H."/>
        </authorList>
    </citation>
    <scope>NUCLEOTIDE SEQUENCE</scope>
    <source>
        <strain evidence="1">CHS0354</strain>
        <tissue evidence="1">Mantle</tissue>
    </source>
</reference>
<proteinExistence type="predicted"/>
<sequence>MSELSLRCLQKSDFGGTRSGTRKRKPNQLYVCDKISQWLDLPRDMYFNELPVQLILEIFKYLLAYELLRQVSLEQGSLDFNHMEWDSEDTRIPPTTNEVPST</sequence>
<accession>A0AAE0WED6</accession>